<proteinExistence type="predicted"/>
<evidence type="ECO:0000259" key="3">
    <source>
        <dbReference type="Pfam" id="PF18962"/>
    </source>
</evidence>
<name>A0ABV8RBJ8_9FLAO</name>
<dbReference type="EMBL" id="JBHSCY010000002">
    <property type="protein sequence ID" value="MFC4269658.1"/>
    <property type="molecule type" value="Genomic_DNA"/>
</dbReference>
<reference evidence="5" key="1">
    <citation type="journal article" date="2019" name="Int. J. Syst. Evol. Microbiol.">
        <title>The Global Catalogue of Microorganisms (GCM) 10K type strain sequencing project: providing services to taxonomists for standard genome sequencing and annotation.</title>
        <authorList>
            <consortium name="The Broad Institute Genomics Platform"/>
            <consortium name="The Broad Institute Genome Sequencing Center for Infectious Disease"/>
            <person name="Wu L."/>
            <person name="Ma J."/>
        </authorList>
    </citation>
    <scope>NUCLEOTIDE SEQUENCE [LARGE SCALE GENOMIC DNA]</scope>
    <source>
        <strain evidence="5">CECT 8655</strain>
    </source>
</reference>
<evidence type="ECO:0000256" key="2">
    <source>
        <dbReference type="SAM" id="SignalP"/>
    </source>
</evidence>
<dbReference type="Proteomes" id="UP001595826">
    <property type="component" value="Unassembled WGS sequence"/>
</dbReference>
<comment type="caution">
    <text evidence="4">The sequence shown here is derived from an EMBL/GenBank/DDBJ whole genome shotgun (WGS) entry which is preliminary data.</text>
</comment>
<feature type="chain" id="PRO_5045534675" evidence="2">
    <location>
        <begin position="23"/>
        <end position="707"/>
    </location>
</feature>
<accession>A0ABV8RBJ8</accession>
<feature type="signal peptide" evidence="2">
    <location>
        <begin position="1"/>
        <end position="22"/>
    </location>
</feature>
<evidence type="ECO:0000313" key="4">
    <source>
        <dbReference type="EMBL" id="MFC4269658.1"/>
    </source>
</evidence>
<dbReference type="InterPro" id="IPR011050">
    <property type="entry name" value="Pectin_lyase_fold/virulence"/>
</dbReference>
<evidence type="ECO:0000256" key="1">
    <source>
        <dbReference type="ARBA" id="ARBA00022729"/>
    </source>
</evidence>
<evidence type="ECO:0000313" key="5">
    <source>
        <dbReference type="Proteomes" id="UP001595826"/>
    </source>
</evidence>
<feature type="domain" description="Secretion system C-terminal sorting" evidence="3">
    <location>
        <begin position="642"/>
        <end position="705"/>
    </location>
</feature>
<keyword evidence="1 2" id="KW-0732">Signal</keyword>
<dbReference type="RefSeq" id="WP_377410901.1">
    <property type="nucleotide sequence ID" value="NZ_JBHSCY010000002.1"/>
</dbReference>
<keyword evidence="5" id="KW-1185">Reference proteome</keyword>
<organism evidence="4 5">
    <name type="scientific">Polaribacter marinivivus</name>
    <dbReference type="NCBI Taxonomy" id="1524260"/>
    <lineage>
        <taxon>Bacteria</taxon>
        <taxon>Pseudomonadati</taxon>
        <taxon>Bacteroidota</taxon>
        <taxon>Flavobacteriia</taxon>
        <taxon>Flavobacteriales</taxon>
        <taxon>Flavobacteriaceae</taxon>
    </lineage>
</organism>
<dbReference type="NCBIfam" id="TIGR04183">
    <property type="entry name" value="Por_Secre_tail"/>
    <property type="match status" value="1"/>
</dbReference>
<sequence length="707" mass="75264">MKKNYFLLLCSLLLGVAIQAQTYQTWRSDSGTGDNSWQNSVNWWNFPDPSPIVFGQQEWDNNHLPAQVNSADISTWRFLFKSGASDAHTFTGNQISFFDFGGSDPQIINQSTATHIINNNINGDPDAADPLTFVIDNTGGLTFGGAINNQGWIDINGSTASATTITINGIISGTGGVTKENTNITLNYKSSNTYSGATNINNGTLILEGSLASSAVTVGANGTLQISENTTLSSLTVDAGGIVIIDAGKSLTITNNLVNNGTSFTVNSGSSLIVNGTSSGNITYTRNLATANWYLISSPVVGEDATDFLTNSSGISNNGSANAIGTYSDGWTYNYSSTLESGAGYAVKKDAPGNLVFTGTFQSSSVAKLILDTTSDFNLFGNPYTSYIAANSNADGTNNLLTVNTASGQDELAEATIWLWNQGTDSYDQVNQVSGAFHIAPGQGFFIKGKSGSGDTFFDFTEAMQSHQSSDSFQKSASTRPEVKLMLTDGTMNRDADIYYIDGKTKGFDNGYDSSIFGGVNHVFTIYTEAVANSDGKRLGIQSLPNQDFESMVIPVGVIAASGKEITFTAEALNLPSGIKVYLEDREANNVTRLDEANSNYKVTLNTALNGTGRFFLHTRSSALSTEEVALTGVGMYTINNNTLRVNGINSDKASIKIYNILGKKVLDSSFTSKGVSDVSLPNLNTGVYIVQLVTEKGKISKKIILE</sequence>
<dbReference type="InterPro" id="IPR026444">
    <property type="entry name" value="Secre_tail"/>
</dbReference>
<protein>
    <submittedName>
        <fullName evidence="4">T9SS type A sorting domain-containing protein</fullName>
    </submittedName>
</protein>
<gene>
    <name evidence="4" type="ORF">ACFOWD_12125</name>
</gene>
<dbReference type="Pfam" id="PF18962">
    <property type="entry name" value="Por_Secre_tail"/>
    <property type="match status" value="1"/>
</dbReference>
<dbReference type="SUPFAM" id="SSF51126">
    <property type="entry name" value="Pectin lyase-like"/>
    <property type="match status" value="1"/>
</dbReference>